<name>A0ABU9D8M8_9PROT</name>
<dbReference type="Proteomes" id="UP001446205">
    <property type="component" value="Unassembled WGS sequence"/>
</dbReference>
<organism evidence="2 3">
    <name type="scientific">Thermithiobacillus plumbiphilus</name>
    <dbReference type="NCBI Taxonomy" id="1729899"/>
    <lineage>
        <taxon>Bacteria</taxon>
        <taxon>Pseudomonadati</taxon>
        <taxon>Pseudomonadota</taxon>
        <taxon>Acidithiobacillia</taxon>
        <taxon>Acidithiobacillales</taxon>
        <taxon>Thermithiobacillaceae</taxon>
        <taxon>Thermithiobacillus</taxon>
    </lineage>
</organism>
<comment type="caution">
    <text evidence="2">The sequence shown here is derived from an EMBL/GenBank/DDBJ whole genome shotgun (WGS) entry which is preliminary data.</text>
</comment>
<protein>
    <recommendedName>
        <fullName evidence="4">Cell division protein ZapB</fullName>
    </recommendedName>
</protein>
<evidence type="ECO:0000313" key="3">
    <source>
        <dbReference type="Proteomes" id="UP001446205"/>
    </source>
</evidence>
<dbReference type="EMBL" id="JBBPCO010000008">
    <property type="protein sequence ID" value="MEK8089888.1"/>
    <property type="molecule type" value="Genomic_DNA"/>
</dbReference>
<sequence>MQIVREVFPLQDPRFEPLLQQLESFFADYRAQRGKRQDDDPRLLLLNRQIEQLQAENQRLRERQEVVCGRLERLLNDLEPVEE</sequence>
<accession>A0ABU9D8M8</accession>
<reference evidence="2 3" key="1">
    <citation type="submission" date="2024-04" db="EMBL/GenBank/DDBJ databases">
        <authorList>
            <person name="Abashina T."/>
            <person name="Shaikin A."/>
        </authorList>
    </citation>
    <scope>NUCLEOTIDE SEQUENCE [LARGE SCALE GENOMIC DNA]</scope>
    <source>
        <strain evidence="2 3">AAFK</strain>
    </source>
</reference>
<gene>
    <name evidence="2" type="ORF">WOB96_08915</name>
</gene>
<dbReference type="RefSeq" id="WP_341370946.1">
    <property type="nucleotide sequence ID" value="NZ_JBBPCO010000008.1"/>
</dbReference>
<proteinExistence type="predicted"/>
<evidence type="ECO:0000313" key="2">
    <source>
        <dbReference type="EMBL" id="MEK8089888.1"/>
    </source>
</evidence>
<keyword evidence="3" id="KW-1185">Reference proteome</keyword>
<evidence type="ECO:0008006" key="4">
    <source>
        <dbReference type="Google" id="ProtNLM"/>
    </source>
</evidence>
<keyword evidence="1" id="KW-0175">Coiled coil</keyword>
<evidence type="ECO:0000256" key="1">
    <source>
        <dbReference type="SAM" id="Coils"/>
    </source>
</evidence>
<feature type="coiled-coil region" evidence="1">
    <location>
        <begin position="43"/>
        <end position="70"/>
    </location>
</feature>